<feature type="region of interest" description="Disordered" evidence="1">
    <location>
        <begin position="169"/>
        <end position="214"/>
    </location>
</feature>
<keyword evidence="3" id="KW-1185">Reference proteome</keyword>
<proteinExistence type="predicted"/>
<evidence type="ECO:0000313" key="2">
    <source>
        <dbReference type="EMBL" id="CAH3878142.1"/>
    </source>
</evidence>
<dbReference type="AlphaFoldDB" id="A0A9P0WWS0"/>
<accession>A0A9P0WWS0</accession>
<name>A0A9P0WWS0_PIEBR</name>
<protein>
    <submittedName>
        <fullName evidence="2">Uncharacterized protein</fullName>
    </submittedName>
</protein>
<organism evidence="2 3">
    <name type="scientific">Pieris brassicae</name>
    <name type="common">White butterfly</name>
    <name type="synonym">Large white butterfly</name>
    <dbReference type="NCBI Taxonomy" id="7116"/>
    <lineage>
        <taxon>Eukaryota</taxon>
        <taxon>Metazoa</taxon>
        <taxon>Ecdysozoa</taxon>
        <taxon>Arthropoda</taxon>
        <taxon>Hexapoda</taxon>
        <taxon>Insecta</taxon>
        <taxon>Pterygota</taxon>
        <taxon>Neoptera</taxon>
        <taxon>Endopterygota</taxon>
        <taxon>Lepidoptera</taxon>
        <taxon>Glossata</taxon>
        <taxon>Ditrysia</taxon>
        <taxon>Papilionoidea</taxon>
        <taxon>Pieridae</taxon>
        <taxon>Pierinae</taxon>
        <taxon>Pieris</taxon>
    </lineage>
</organism>
<reference evidence="2" key="1">
    <citation type="submission" date="2022-05" db="EMBL/GenBank/DDBJ databases">
        <authorList>
            <person name="Okamura Y."/>
        </authorList>
    </citation>
    <scope>NUCLEOTIDE SEQUENCE</scope>
</reference>
<comment type="caution">
    <text evidence="2">The sequence shown here is derived from an EMBL/GenBank/DDBJ whole genome shotgun (WGS) entry which is preliminary data.</text>
</comment>
<sequence length="345" mass="36759">MRKSIGLLEKPRQEHNFEMSPWNLSMHPNCMNRGVEAKANNVLDEDSEAPSRSPPATDLSSASYVQVQQMTQASEGETGARLAAAAAHCPGLRALLQLPPGAKAAGADAPSGHGPIRAKNTECGVWKKLGDVAAGKETSCGVDGESGLATEVGLGGKLRRVVCRASTRGALPTGKGRGIERGSQLGSGGSGLPRRAPSASASRTRRRPAGRTARAVANPLHPARARHPQGWKVCRLRAFDRRRVANIIKNKFSDRCTLSTSVWAASGALQALADEVLTPTLALSFNALARPPLVLATHFALALRDAMRPLWLAFADALEPLNRVLTGFHLVHIERASHRPQLQHV</sequence>
<evidence type="ECO:0000256" key="1">
    <source>
        <dbReference type="SAM" id="MobiDB-lite"/>
    </source>
</evidence>
<dbReference type="EMBL" id="CALOZG010000001">
    <property type="protein sequence ID" value="CAH3878142.1"/>
    <property type="molecule type" value="Genomic_DNA"/>
</dbReference>
<dbReference type="Proteomes" id="UP001152562">
    <property type="component" value="Unassembled WGS sequence"/>
</dbReference>
<feature type="compositionally biased region" description="Low complexity" evidence="1">
    <location>
        <begin position="192"/>
        <end position="202"/>
    </location>
</feature>
<gene>
    <name evidence="2" type="ORF">PIBRA_LOCUS636</name>
</gene>
<evidence type="ECO:0000313" key="3">
    <source>
        <dbReference type="Proteomes" id="UP001152562"/>
    </source>
</evidence>
<feature type="region of interest" description="Disordered" evidence="1">
    <location>
        <begin position="42"/>
        <end position="63"/>
    </location>
</feature>